<keyword evidence="2" id="KW-1133">Transmembrane helix</keyword>
<gene>
    <name evidence="4" type="ORF">K491DRAFT_763462</name>
</gene>
<accession>A0A6A6SJ57</accession>
<feature type="compositionally biased region" description="Polar residues" evidence="1">
    <location>
        <begin position="145"/>
        <end position="154"/>
    </location>
</feature>
<dbReference type="AlphaFoldDB" id="A0A6A6SJ57"/>
<organism evidence="4 5">
    <name type="scientific">Lophiostoma macrostomum CBS 122681</name>
    <dbReference type="NCBI Taxonomy" id="1314788"/>
    <lineage>
        <taxon>Eukaryota</taxon>
        <taxon>Fungi</taxon>
        <taxon>Dikarya</taxon>
        <taxon>Ascomycota</taxon>
        <taxon>Pezizomycotina</taxon>
        <taxon>Dothideomycetes</taxon>
        <taxon>Pleosporomycetidae</taxon>
        <taxon>Pleosporales</taxon>
        <taxon>Lophiostomataceae</taxon>
        <taxon>Lophiostoma</taxon>
    </lineage>
</organism>
<dbReference type="Proteomes" id="UP000799324">
    <property type="component" value="Unassembled WGS sequence"/>
</dbReference>
<keyword evidence="2" id="KW-0472">Membrane</keyword>
<feature type="chain" id="PRO_5025684110" evidence="3">
    <location>
        <begin position="34"/>
        <end position="572"/>
    </location>
</feature>
<feature type="region of interest" description="Disordered" evidence="1">
    <location>
        <begin position="318"/>
        <end position="351"/>
    </location>
</feature>
<feature type="compositionally biased region" description="Low complexity" evidence="1">
    <location>
        <begin position="238"/>
        <end position="251"/>
    </location>
</feature>
<feature type="compositionally biased region" description="Low complexity" evidence="1">
    <location>
        <begin position="120"/>
        <end position="131"/>
    </location>
</feature>
<proteinExistence type="predicted"/>
<keyword evidence="3" id="KW-0732">Signal</keyword>
<name>A0A6A6SJ57_9PLEO</name>
<reference evidence="4" key="1">
    <citation type="journal article" date="2020" name="Stud. Mycol.">
        <title>101 Dothideomycetes genomes: a test case for predicting lifestyles and emergence of pathogens.</title>
        <authorList>
            <person name="Haridas S."/>
            <person name="Albert R."/>
            <person name="Binder M."/>
            <person name="Bloem J."/>
            <person name="Labutti K."/>
            <person name="Salamov A."/>
            <person name="Andreopoulos B."/>
            <person name="Baker S."/>
            <person name="Barry K."/>
            <person name="Bills G."/>
            <person name="Bluhm B."/>
            <person name="Cannon C."/>
            <person name="Castanera R."/>
            <person name="Culley D."/>
            <person name="Daum C."/>
            <person name="Ezra D."/>
            <person name="Gonzalez J."/>
            <person name="Henrissat B."/>
            <person name="Kuo A."/>
            <person name="Liang C."/>
            <person name="Lipzen A."/>
            <person name="Lutzoni F."/>
            <person name="Magnuson J."/>
            <person name="Mondo S."/>
            <person name="Nolan M."/>
            <person name="Ohm R."/>
            <person name="Pangilinan J."/>
            <person name="Park H.-J."/>
            <person name="Ramirez L."/>
            <person name="Alfaro M."/>
            <person name="Sun H."/>
            <person name="Tritt A."/>
            <person name="Yoshinaga Y."/>
            <person name="Zwiers L.-H."/>
            <person name="Turgeon B."/>
            <person name="Goodwin S."/>
            <person name="Spatafora J."/>
            <person name="Crous P."/>
            <person name="Grigoriev I."/>
        </authorList>
    </citation>
    <scope>NUCLEOTIDE SEQUENCE</scope>
    <source>
        <strain evidence="4">CBS 122681</strain>
    </source>
</reference>
<sequence>MSSVRRRKDRPRLVSSLCRTLCIWTAWVHGATALPQAGADSNGPVGSASVALALISSAPGLIPSAPKITALIPSAPPQSAPAASATILSSQTQPPGLIPSQPVVSSQPPGLIPSAPPSGLIPSAPPSGLIPSAPPPSEPAPGSYVSGTQGTSVVPTGVPIVPTDAVTTTMPPVLSTDEGLHPIPPATTATGDPDGHHEISEPNFTVTVPCKGCSPVVEISATGFYDWPTTPAAEHADTTAPSIASTTTAAVAPPPPATITVGPSQVIVSQEPSGSNFVIGTSGGSTTITAGQTITVDKTPLVIQTSFGKTEIVVAGPSDSTGTAAGSQPAGPLTIPLPTPSPSSSNSNPQITDGPILVPLTIGAATVTANTASQYILAGQTLAPGGPAITVDGTIVSLLPSATGLVINGATTTLQQVYGSVYTTTSSPVLTLDGQTYTANRAGYYVLAPGTTLIPGGPAVTVSGSVISLLAKGTAAVIQGSTSAMAPVTTVVTSTRSGAGALGGGGAGGSAGGSWTSVPGQLPPLSTSKHGDAGVVRIAPGFGLRGGVGAEGWLEGVVLLGVMGVAWLAVWL</sequence>
<evidence type="ECO:0000313" key="4">
    <source>
        <dbReference type="EMBL" id="KAF2647836.1"/>
    </source>
</evidence>
<evidence type="ECO:0000256" key="2">
    <source>
        <dbReference type="SAM" id="Phobius"/>
    </source>
</evidence>
<feature type="region of interest" description="Disordered" evidence="1">
    <location>
        <begin position="90"/>
        <end position="159"/>
    </location>
</feature>
<dbReference type="OrthoDB" id="3642826at2759"/>
<protein>
    <submittedName>
        <fullName evidence="4">Uncharacterized protein</fullName>
    </submittedName>
</protein>
<evidence type="ECO:0000313" key="5">
    <source>
        <dbReference type="Proteomes" id="UP000799324"/>
    </source>
</evidence>
<dbReference type="EMBL" id="MU004579">
    <property type="protein sequence ID" value="KAF2647836.1"/>
    <property type="molecule type" value="Genomic_DNA"/>
</dbReference>
<keyword evidence="5" id="KW-1185">Reference proteome</keyword>
<feature type="transmembrane region" description="Helical" evidence="2">
    <location>
        <begin position="552"/>
        <end position="571"/>
    </location>
</feature>
<keyword evidence="2" id="KW-0812">Transmembrane</keyword>
<feature type="signal peptide" evidence="3">
    <location>
        <begin position="1"/>
        <end position="33"/>
    </location>
</feature>
<evidence type="ECO:0000256" key="3">
    <source>
        <dbReference type="SAM" id="SignalP"/>
    </source>
</evidence>
<evidence type="ECO:0000256" key="1">
    <source>
        <dbReference type="SAM" id="MobiDB-lite"/>
    </source>
</evidence>
<feature type="compositionally biased region" description="Low complexity" evidence="1">
    <location>
        <begin position="99"/>
        <end position="109"/>
    </location>
</feature>
<feature type="region of interest" description="Disordered" evidence="1">
    <location>
        <begin position="235"/>
        <end position="255"/>
    </location>
</feature>